<keyword evidence="11" id="KW-1185">Reference proteome</keyword>
<dbReference type="InterPro" id="IPR037278">
    <property type="entry name" value="ARFGAP/RecO"/>
</dbReference>
<feature type="region of interest" description="Disordered" evidence="8">
    <location>
        <begin position="241"/>
        <end position="264"/>
    </location>
</feature>
<evidence type="ECO:0000256" key="2">
    <source>
        <dbReference type="ARBA" id="ARBA00021310"/>
    </source>
</evidence>
<dbReference type="Proteomes" id="UP001239909">
    <property type="component" value="Unassembled WGS sequence"/>
</dbReference>
<dbReference type="HAMAP" id="MF_00201">
    <property type="entry name" value="RecO"/>
    <property type="match status" value="1"/>
</dbReference>
<dbReference type="NCBIfam" id="TIGR00613">
    <property type="entry name" value="reco"/>
    <property type="match status" value="1"/>
</dbReference>
<evidence type="ECO:0000256" key="3">
    <source>
        <dbReference type="ARBA" id="ARBA00022763"/>
    </source>
</evidence>
<evidence type="ECO:0000256" key="6">
    <source>
        <dbReference type="ARBA" id="ARBA00033409"/>
    </source>
</evidence>
<feature type="domain" description="DNA replication/recombination mediator RecO N-terminal" evidence="9">
    <location>
        <begin position="1"/>
        <end position="76"/>
    </location>
</feature>
<dbReference type="RefSeq" id="WP_285669594.1">
    <property type="nucleotide sequence ID" value="NZ_BSYI01000001.1"/>
</dbReference>
<keyword evidence="5 7" id="KW-0234">DNA repair</keyword>
<evidence type="ECO:0000256" key="4">
    <source>
        <dbReference type="ARBA" id="ARBA00023172"/>
    </source>
</evidence>
<dbReference type="InterPro" id="IPR012340">
    <property type="entry name" value="NA-bd_OB-fold"/>
</dbReference>
<dbReference type="SUPFAM" id="SSF57863">
    <property type="entry name" value="ArfGap/RecO-like zinc finger"/>
    <property type="match status" value="1"/>
</dbReference>
<comment type="function">
    <text evidence="7">Involved in DNA repair and RecF pathway recombination.</text>
</comment>
<evidence type="ECO:0000256" key="1">
    <source>
        <dbReference type="ARBA" id="ARBA00007452"/>
    </source>
</evidence>
<evidence type="ECO:0000259" key="9">
    <source>
        <dbReference type="Pfam" id="PF11967"/>
    </source>
</evidence>
<evidence type="ECO:0000256" key="5">
    <source>
        <dbReference type="ARBA" id="ARBA00023204"/>
    </source>
</evidence>
<protein>
    <recommendedName>
        <fullName evidence="2 7">DNA repair protein RecO</fullName>
    </recommendedName>
    <alternativeName>
        <fullName evidence="6 7">Recombination protein O</fullName>
    </alternativeName>
</protein>
<dbReference type="SUPFAM" id="SSF50249">
    <property type="entry name" value="Nucleic acid-binding proteins"/>
    <property type="match status" value="1"/>
</dbReference>
<dbReference type="InterPro" id="IPR022572">
    <property type="entry name" value="DNA_rep/recomb_RecO_N"/>
</dbReference>
<evidence type="ECO:0000313" key="11">
    <source>
        <dbReference type="Proteomes" id="UP001239909"/>
    </source>
</evidence>
<dbReference type="PANTHER" id="PTHR33991:SF1">
    <property type="entry name" value="DNA REPAIR PROTEIN RECO"/>
    <property type="match status" value="1"/>
</dbReference>
<dbReference type="PANTHER" id="PTHR33991">
    <property type="entry name" value="DNA REPAIR PROTEIN RECO"/>
    <property type="match status" value="1"/>
</dbReference>
<proteinExistence type="inferred from homology"/>
<dbReference type="InterPro" id="IPR042242">
    <property type="entry name" value="RecO_C"/>
</dbReference>
<keyword evidence="3 7" id="KW-0227">DNA damage</keyword>
<dbReference type="InterPro" id="IPR003717">
    <property type="entry name" value="RecO"/>
</dbReference>
<organism evidence="10 11">
    <name type="scientific">Paralimibaculum aggregatum</name>
    <dbReference type="NCBI Taxonomy" id="3036245"/>
    <lineage>
        <taxon>Bacteria</taxon>
        <taxon>Pseudomonadati</taxon>
        <taxon>Pseudomonadota</taxon>
        <taxon>Alphaproteobacteria</taxon>
        <taxon>Rhodobacterales</taxon>
        <taxon>Paracoccaceae</taxon>
        <taxon>Paralimibaculum</taxon>
    </lineage>
</organism>
<dbReference type="EMBL" id="BSYI01000001">
    <property type="protein sequence ID" value="GMG80970.1"/>
    <property type="molecule type" value="Genomic_DNA"/>
</dbReference>
<keyword evidence="4 7" id="KW-0233">DNA recombination</keyword>
<evidence type="ECO:0000313" key="10">
    <source>
        <dbReference type="EMBL" id="GMG80970.1"/>
    </source>
</evidence>
<dbReference type="Gene3D" id="2.40.50.140">
    <property type="entry name" value="Nucleic acid-binding proteins"/>
    <property type="match status" value="1"/>
</dbReference>
<comment type="similarity">
    <text evidence="1 7">Belongs to the RecO family.</text>
</comment>
<reference evidence="10 11" key="1">
    <citation type="submission" date="2023-04" db="EMBL/GenBank/DDBJ databases">
        <title>Marinoamorphus aggregata gen. nov., sp. Nov., isolate from tissue of brittle star Ophioplocus japonicus.</title>
        <authorList>
            <person name="Kawano K."/>
            <person name="Sawayama S."/>
            <person name="Nakagawa S."/>
        </authorList>
    </citation>
    <scope>NUCLEOTIDE SEQUENCE [LARGE SCALE GENOMIC DNA]</scope>
    <source>
        <strain evidence="10 11">NKW23</strain>
    </source>
</reference>
<sequence>MEWRDEGLLLSVRRHGERGAIIEVLTAAHGRHAGLVQGGGGVKLSAALQPGASLQLDWRARIEEHLGMFRVELIRSRAAPIMAGRARLAALNAMAAMVLTSLAEREPDPALYARSVDLADALAENRRDWPAVYARWELALLAALGFGLDLERCAASGLRSDLAYVSPRTGRAVSRSAGSAWADRLLPLPAFLIDRGPPTMGGVREAMRLTGYFLETWMLPAFGHETLPGARQRLVEIFASHEMPPPPEEAPRDDEAEYHRDLGQSREILLPGA</sequence>
<evidence type="ECO:0000256" key="7">
    <source>
        <dbReference type="HAMAP-Rule" id="MF_00201"/>
    </source>
</evidence>
<name>A0ABQ6LC47_9RHOB</name>
<comment type="caution">
    <text evidence="10">The sequence shown here is derived from an EMBL/GenBank/DDBJ whole genome shotgun (WGS) entry which is preliminary data.</text>
</comment>
<accession>A0ABQ6LC47</accession>
<gene>
    <name evidence="7 10" type="primary">recO</name>
    <name evidence="10" type="ORF">LNKW23_01820</name>
</gene>
<evidence type="ECO:0000256" key="8">
    <source>
        <dbReference type="SAM" id="MobiDB-lite"/>
    </source>
</evidence>
<dbReference type="Pfam" id="PF11967">
    <property type="entry name" value="RecO_N"/>
    <property type="match status" value="1"/>
</dbReference>
<dbReference type="Pfam" id="PF02565">
    <property type="entry name" value="RecO_C"/>
    <property type="match status" value="1"/>
</dbReference>
<dbReference type="Gene3D" id="1.20.1440.120">
    <property type="entry name" value="Recombination protein O, C-terminal domain"/>
    <property type="match status" value="1"/>
</dbReference>